<keyword evidence="4 7" id="KW-0812">Transmembrane</keyword>
<dbReference type="InterPro" id="IPR000515">
    <property type="entry name" value="MetI-like"/>
</dbReference>
<comment type="subcellular location">
    <subcellularLocation>
        <location evidence="1 7">Cell membrane</location>
        <topology evidence="1 7">Multi-pass membrane protein</topology>
    </subcellularLocation>
</comment>
<evidence type="ECO:0000256" key="1">
    <source>
        <dbReference type="ARBA" id="ARBA00004651"/>
    </source>
</evidence>
<evidence type="ECO:0000313" key="11">
    <source>
        <dbReference type="Proteomes" id="UP000197596"/>
    </source>
</evidence>
<dbReference type="Proteomes" id="UP000197596">
    <property type="component" value="Unassembled WGS sequence"/>
</dbReference>
<reference evidence="10 11" key="1">
    <citation type="submission" date="2017-06" db="EMBL/GenBank/DDBJ databases">
        <title>Herbaspirillum phytohormonus sp. nov., isolated from the root nodule of Robinia pseudoacacia in lead-zinc mine.</title>
        <authorList>
            <person name="Fan M."/>
            <person name="Lin Y."/>
        </authorList>
    </citation>
    <scope>NUCLEOTIDE SEQUENCE [LARGE SCALE GENOMIC DNA]</scope>
    <source>
        <strain evidence="10 11">HZ10</strain>
    </source>
</reference>
<comment type="similarity">
    <text evidence="7">Belongs to the binding-protein-dependent transport system permease family.</text>
</comment>
<dbReference type="EMBL" id="NJGU01000004">
    <property type="protein sequence ID" value="OWY30049.1"/>
    <property type="molecule type" value="Genomic_DNA"/>
</dbReference>
<dbReference type="GO" id="GO:0055085">
    <property type="term" value="P:transmembrane transport"/>
    <property type="evidence" value="ECO:0007669"/>
    <property type="project" value="InterPro"/>
</dbReference>
<keyword evidence="2 7" id="KW-0813">Transport</keyword>
<comment type="caution">
    <text evidence="10">The sequence shown here is derived from an EMBL/GenBank/DDBJ whole genome shotgun (WGS) entry which is preliminary data.</text>
</comment>
<evidence type="ECO:0000256" key="2">
    <source>
        <dbReference type="ARBA" id="ARBA00022448"/>
    </source>
</evidence>
<feature type="transmembrane region" description="Helical" evidence="7">
    <location>
        <begin position="93"/>
        <end position="113"/>
    </location>
</feature>
<feature type="domain" description="ABC transmembrane type-1" evidence="9">
    <location>
        <begin position="85"/>
        <end position="265"/>
    </location>
</feature>
<feature type="transmembrane region" description="Helical" evidence="7">
    <location>
        <begin position="151"/>
        <end position="174"/>
    </location>
</feature>
<evidence type="ECO:0000256" key="5">
    <source>
        <dbReference type="ARBA" id="ARBA00022989"/>
    </source>
</evidence>
<evidence type="ECO:0000256" key="6">
    <source>
        <dbReference type="ARBA" id="ARBA00023136"/>
    </source>
</evidence>
<protein>
    <submittedName>
        <fullName evidence="10">ABC transporter permease</fullName>
    </submittedName>
</protein>
<dbReference type="AlphaFoldDB" id="A0A2D0B6X0"/>
<feature type="transmembrane region" description="Helical" evidence="7">
    <location>
        <begin position="195"/>
        <end position="226"/>
    </location>
</feature>
<accession>A0A2D0B6X0</accession>
<evidence type="ECO:0000256" key="4">
    <source>
        <dbReference type="ARBA" id="ARBA00022692"/>
    </source>
</evidence>
<dbReference type="CDD" id="cd06261">
    <property type="entry name" value="TM_PBP2"/>
    <property type="match status" value="1"/>
</dbReference>
<keyword evidence="5 7" id="KW-1133">Transmembrane helix</keyword>
<dbReference type="PROSITE" id="PS50928">
    <property type="entry name" value="ABC_TM1"/>
    <property type="match status" value="1"/>
</dbReference>
<keyword evidence="3" id="KW-1003">Cell membrane</keyword>
<dbReference type="SUPFAM" id="SSF161098">
    <property type="entry name" value="MetI-like"/>
    <property type="match status" value="1"/>
</dbReference>
<feature type="transmembrane region" description="Helical" evidence="7">
    <location>
        <begin position="246"/>
        <end position="265"/>
    </location>
</feature>
<proteinExistence type="inferred from homology"/>
<evidence type="ECO:0000313" key="10">
    <source>
        <dbReference type="EMBL" id="OWY30049.1"/>
    </source>
</evidence>
<evidence type="ECO:0000256" key="7">
    <source>
        <dbReference type="RuleBase" id="RU363032"/>
    </source>
</evidence>
<dbReference type="Pfam" id="PF00528">
    <property type="entry name" value="BPD_transp_1"/>
    <property type="match status" value="1"/>
</dbReference>
<evidence type="ECO:0000256" key="3">
    <source>
        <dbReference type="ARBA" id="ARBA00022475"/>
    </source>
</evidence>
<dbReference type="GO" id="GO:0005886">
    <property type="term" value="C:plasma membrane"/>
    <property type="evidence" value="ECO:0007669"/>
    <property type="project" value="UniProtKB-SubCell"/>
</dbReference>
<dbReference type="PANTHER" id="PTHR30151:SF19">
    <property type="entry name" value="ABC TRANSPORTER PERMEASE"/>
    <property type="match status" value="1"/>
</dbReference>
<organism evidence="10 11">
    <name type="scientific">Herbaspirillum robiniae</name>
    <dbReference type="NCBI Taxonomy" id="2014887"/>
    <lineage>
        <taxon>Bacteria</taxon>
        <taxon>Pseudomonadati</taxon>
        <taxon>Pseudomonadota</taxon>
        <taxon>Betaproteobacteria</taxon>
        <taxon>Burkholderiales</taxon>
        <taxon>Oxalobacteraceae</taxon>
        <taxon>Herbaspirillum</taxon>
    </lineage>
</organism>
<evidence type="ECO:0000259" key="9">
    <source>
        <dbReference type="PROSITE" id="PS50928"/>
    </source>
</evidence>
<feature type="transmembrane region" description="Helical" evidence="7">
    <location>
        <begin position="30"/>
        <end position="51"/>
    </location>
</feature>
<feature type="region of interest" description="Disordered" evidence="8">
    <location>
        <begin position="1"/>
        <end position="29"/>
    </location>
</feature>
<name>A0A2D0B6X0_9BURK</name>
<dbReference type="InterPro" id="IPR035906">
    <property type="entry name" value="MetI-like_sf"/>
</dbReference>
<dbReference type="PANTHER" id="PTHR30151">
    <property type="entry name" value="ALKANE SULFONATE ABC TRANSPORTER-RELATED, MEMBRANE SUBUNIT"/>
    <property type="match status" value="1"/>
</dbReference>
<evidence type="ECO:0000256" key="8">
    <source>
        <dbReference type="SAM" id="MobiDB-lite"/>
    </source>
</evidence>
<gene>
    <name evidence="10" type="ORF">CEJ42_07725</name>
</gene>
<keyword evidence="6 7" id="KW-0472">Membrane</keyword>
<dbReference type="Gene3D" id="1.10.3720.10">
    <property type="entry name" value="MetI-like"/>
    <property type="match status" value="1"/>
</dbReference>
<sequence>MERAARQRRRQRGGPTGRERLSGGSMKSKNTGATAIVSTILVVAVVLWQMAAQANLINGQLLGSPLGIYKSAVIGFTQGQLLYDTWVTLWETLLGLLVGSGLGIVLGLVLWFYPRTSAIVEQFSILLNSIPKIALGPLIIIWFGSGMISKIWLAGISTFAVAIISSCAAAQEVDRDLLNLFKSFKAQRAKVFKKLILPASVPWIFSIFRINIGFALIGAVVGEFIASENGLGHAVFVAGSLFDLNTVWLGVIILTLMAALLTWVVQLTEERVISWKGEQ</sequence>
<feature type="transmembrane region" description="Helical" evidence="7">
    <location>
        <begin position="125"/>
        <end position="145"/>
    </location>
</feature>
<feature type="compositionally biased region" description="Basic residues" evidence="8">
    <location>
        <begin position="1"/>
        <end position="12"/>
    </location>
</feature>